<evidence type="ECO:0000313" key="3">
    <source>
        <dbReference type="Proteomes" id="UP000290174"/>
    </source>
</evidence>
<dbReference type="Proteomes" id="UP000290174">
    <property type="component" value="Unassembled WGS sequence"/>
</dbReference>
<feature type="domain" description="HEPN AbiU2-like" evidence="1">
    <location>
        <begin position="6"/>
        <end position="159"/>
    </location>
</feature>
<evidence type="ECO:0000313" key="2">
    <source>
        <dbReference type="EMBL" id="RXG88728.1"/>
    </source>
</evidence>
<evidence type="ECO:0000259" key="1">
    <source>
        <dbReference type="Pfam" id="PF18734"/>
    </source>
</evidence>
<organism evidence="2 3">
    <name type="scientific">Bradyrhizobium zhanjiangense</name>
    <dbReference type="NCBI Taxonomy" id="1325107"/>
    <lineage>
        <taxon>Bacteria</taxon>
        <taxon>Pseudomonadati</taxon>
        <taxon>Pseudomonadota</taxon>
        <taxon>Alphaproteobacteria</taxon>
        <taxon>Hyphomicrobiales</taxon>
        <taxon>Nitrobacteraceae</taxon>
        <taxon>Bradyrhizobium</taxon>
    </lineage>
</organism>
<dbReference type="AlphaFoldDB" id="A0A4Q0QDL9"/>
<reference evidence="2 3" key="1">
    <citation type="submission" date="2018-11" db="EMBL/GenBank/DDBJ databases">
        <title>Bradyrhizobium sp. nov., isolated from effective nodules of peanut in China.</title>
        <authorList>
            <person name="Li Y."/>
        </authorList>
    </citation>
    <scope>NUCLEOTIDE SEQUENCE [LARGE SCALE GENOMIC DNA]</scope>
    <source>
        <strain evidence="2 3">CCBAU 51770</strain>
    </source>
</reference>
<gene>
    <name evidence="2" type="ORF">EAS61_29110</name>
</gene>
<dbReference type="Pfam" id="PF18734">
    <property type="entry name" value="HEPN_AbiU2"/>
    <property type="match status" value="1"/>
</dbReference>
<sequence length="187" mass="21253">MQQLSLDQRLDRIGQHIVRARLFLDLWYYFEENDTRQHIIDTMREYNEFFRFTPHAYLVTYGIYIAGVFEKRRDTINFWVLIREMTAGGCLNGATAASVSNLMTKTKALAGKVSILRHNAFAHRSSRMSCDDVFGLAKVSASELRELTEVALDLFNALAAVRGLPMQHFSPLPVEDAKSMMATLGKA</sequence>
<dbReference type="InterPro" id="IPR040704">
    <property type="entry name" value="HEPN_AbiU2"/>
</dbReference>
<accession>A0A4Q0QDL9</accession>
<comment type="caution">
    <text evidence="2">The sequence shown here is derived from an EMBL/GenBank/DDBJ whole genome shotgun (WGS) entry which is preliminary data.</text>
</comment>
<dbReference type="EMBL" id="RKMK01000035">
    <property type="protein sequence ID" value="RXG88728.1"/>
    <property type="molecule type" value="Genomic_DNA"/>
</dbReference>
<name>A0A4Q0QDL9_9BRAD</name>
<protein>
    <recommendedName>
        <fullName evidence="1">HEPN AbiU2-like domain-containing protein</fullName>
    </recommendedName>
</protein>
<dbReference type="RefSeq" id="WP_128956679.1">
    <property type="nucleotide sequence ID" value="NZ_RKMK01000035.1"/>
</dbReference>
<proteinExistence type="predicted"/>